<reference evidence="6" key="1">
    <citation type="journal article" date="2019" name="Int. J. Syst. Evol. Microbiol.">
        <title>The Global Catalogue of Microorganisms (GCM) 10K type strain sequencing project: providing services to taxonomists for standard genome sequencing and annotation.</title>
        <authorList>
            <consortium name="The Broad Institute Genomics Platform"/>
            <consortium name="The Broad Institute Genome Sequencing Center for Infectious Disease"/>
            <person name="Wu L."/>
            <person name="Ma J."/>
        </authorList>
    </citation>
    <scope>NUCLEOTIDE SEQUENCE [LARGE SCALE GENOMIC DNA]</scope>
    <source>
        <strain evidence="6">2902at01</strain>
    </source>
</reference>
<evidence type="ECO:0000256" key="1">
    <source>
        <dbReference type="ARBA" id="ARBA00022676"/>
    </source>
</evidence>
<dbReference type="PANTHER" id="PTHR12526">
    <property type="entry name" value="GLYCOSYLTRANSFERASE"/>
    <property type="match status" value="1"/>
</dbReference>
<dbReference type="EC" id="2.4.-.-" evidence="5"/>
<evidence type="ECO:0000259" key="4">
    <source>
        <dbReference type="Pfam" id="PF13439"/>
    </source>
</evidence>
<gene>
    <name evidence="5" type="ORF">ACFOX0_23940</name>
</gene>
<feature type="domain" description="Glycosyltransferase subfamily 4-like N-terminal" evidence="4">
    <location>
        <begin position="122"/>
        <end position="171"/>
    </location>
</feature>
<dbReference type="EMBL" id="JBHSBN010000020">
    <property type="protein sequence ID" value="MFC4108968.1"/>
    <property type="molecule type" value="Genomic_DNA"/>
</dbReference>
<evidence type="ECO:0000256" key="2">
    <source>
        <dbReference type="ARBA" id="ARBA00022679"/>
    </source>
</evidence>
<dbReference type="SUPFAM" id="SSF53756">
    <property type="entry name" value="UDP-Glycosyltransferase/glycogen phosphorylase"/>
    <property type="match status" value="1"/>
</dbReference>
<dbReference type="InterPro" id="IPR028098">
    <property type="entry name" value="Glyco_trans_4-like_N"/>
</dbReference>
<accession>A0ABV8KS81</accession>
<dbReference type="RefSeq" id="WP_377549862.1">
    <property type="nucleotide sequence ID" value="NZ_JBHSBN010000020.1"/>
</dbReference>
<sequence length="373" mass="38880">MRAEAATTDLRRVHVVLPGDIDDPTVPSGGNTYDRRVCQDLPTVGWSVGELTVDGGWPRPDRAAAAALAAALAVLPDGAVVLLDGLVACAVPEVVVPAADRLRLAVLVHLPLADESGLAPDLAARLDAGERRVLRAARAVVATSTWAADRLVDRHGLDPARVHVAAPGVDAALPVAGTCSGGRLVCVASVTRRKGQDLLVEALATVTDLDWDCQLVGGLRRDPDFVDRVRRSIGEAGLDDRIRLTGPRTGDELAATYAAADLTVLPSHAETYGMVVTESLARGVPVLATAVDGVPEALGHTPDGALPGILVPAGDPAALAGAVRRWLSEPELRARLRSAAVRRRTALAGWAATSQRLAGVLDQLRRDPGGHDE</sequence>
<dbReference type="Gene3D" id="3.40.50.2000">
    <property type="entry name" value="Glycogen Phosphorylase B"/>
    <property type="match status" value="2"/>
</dbReference>
<keyword evidence="1 5" id="KW-0328">Glycosyltransferase</keyword>
<dbReference type="Pfam" id="PF00534">
    <property type="entry name" value="Glycos_transf_1"/>
    <property type="match status" value="1"/>
</dbReference>
<keyword evidence="2 5" id="KW-0808">Transferase</keyword>
<dbReference type="Pfam" id="PF13439">
    <property type="entry name" value="Glyco_transf_4"/>
    <property type="match status" value="1"/>
</dbReference>
<organism evidence="5 6">
    <name type="scientific">Micromonospora zhanjiangensis</name>
    <dbReference type="NCBI Taxonomy" id="1522057"/>
    <lineage>
        <taxon>Bacteria</taxon>
        <taxon>Bacillati</taxon>
        <taxon>Actinomycetota</taxon>
        <taxon>Actinomycetes</taxon>
        <taxon>Micromonosporales</taxon>
        <taxon>Micromonosporaceae</taxon>
        <taxon>Micromonospora</taxon>
    </lineage>
</organism>
<dbReference type="CDD" id="cd03801">
    <property type="entry name" value="GT4_PimA-like"/>
    <property type="match status" value="1"/>
</dbReference>
<name>A0ABV8KS81_9ACTN</name>
<evidence type="ECO:0000313" key="5">
    <source>
        <dbReference type="EMBL" id="MFC4108968.1"/>
    </source>
</evidence>
<dbReference type="Proteomes" id="UP001595868">
    <property type="component" value="Unassembled WGS sequence"/>
</dbReference>
<comment type="caution">
    <text evidence="5">The sequence shown here is derived from an EMBL/GenBank/DDBJ whole genome shotgun (WGS) entry which is preliminary data.</text>
</comment>
<protein>
    <submittedName>
        <fullName evidence="5">Glycosyltransferase family 4 protein</fullName>
        <ecNumber evidence="5">2.4.-.-</ecNumber>
    </submittedName>
</protein>
<evidence type="ECO:0000313" key="6">
    <source>
        <dbReference type="Proteomes" id="UP001595868"/>
    </source>
</evidence>
<keyword evidence="6" id="KW-1185">Reference proteome</keyword>
<feature type="domain" description="Glycosyl transferase family 1" evidence="3">
    <location>
        <begin position="184"/>
        <end position="340"/>
    </location>
</feature>
<dbReference type="InterPro" id="IPR001296">
    <property type="entry name" value="Glyco_trans_1"/>
</dbReference>
<proteinExistence type="predicted"/>
<evidence type="ECO:0000259" key="3">
    <source>
        <dbReference type="Pfam" id="PF00534"/>
    </source>
</evidence>
<dbReference type="PANTHER" id="PTHR12526:SF510">
    <property type="entry name" value="D-INOSITOL 3-PHOSPHATE GLYCOSYLTRANSFERASE"/>
    <property type="match status" value="1"/>
</dbReference>
<dbReference type="GO" id="GO:0016757">
    <property type="term" value="F:glycosyltransferase activity"/>
    <property type="evidence" value="ECO:0007669"/>
    <property type="project" value="UniProtKB-KW"/>
</dbReference>